<name>E3UKF1_BETVU</name>
<proteinExistence type="evidence at transcript level"/>
<accession>E3UKF1</accession>
<dbReference type="InterPro" id="IPR035810">
    <property type="entry name" value="PEBP_euk"/>
</dbReference>
<dbReference type="PANTHER" id="PTHR11362">
    <property type="entry name" value="PHOSPHATIDYLETHANOLAMINE-BINDING PROTEIN"/>
    <property type="match status" value="1"/>
</dbReference>
<dbReference type="EMBL" id="HM448918">
    <property type="protein sequence ID" value="ADM92616.1"/>
    <property type="molecule type" value="mRNA"/>
</dbReference>
<dbReference type="Gene3D" id="3.90.280.10">
    <property type="entry name" value="PEBP-like"/>
    <property type="match status" value="1"/>
</dbReference>
<sequence length="171" mass="19256">MALDERTLKPLIDSKVIKDVVDMFTPAAELTVEYGGKKVTNGVEISPADASEKPRFEFIFHGPSKDNFFTLVMVDPDAPHPHQPTMREWLHWMVVDIPQGMHPSKGKEKVEYMGPKPPGGIHRYAFVLFQQKGLIPKLKFPDARNNFSTMQFAADNDLGLPVAALYFTSQK</sequence>
<protein>
    <submittedName>
        <fullName evidence="1">Mother of FT AND TFL1-like protein MFT1</fullName>
    </submittedName>
</protein>
<dbReference type="CDD" id="cd00866">
    <property type="entry name" value="PEBP_euk"/>
    <property type="match status" value="1"/>
</dbReference>
<dbReference type="PANTHER" id="PTHR11362:SF145">
    <property type="entry name" value="PROTEIN MOTHER OF FT AND TFL1-LIKE"/>
    <property type="match status" value="1"/>
</dbReference>
<dbReference type="Pfam" id="PF01161">
    <property type="entry name" value="PBP"/>
    <property type="match status" value="1"/>
</dbReference>
<dbReference type="SUPFAM" id="SSF49777">
    <property type="entry name" value="PEBP-like"/>
    <property type="match status" value="1"/>
</dbReference>
<organism evidence="1">
    <name type="scientific">Beta vulgaris</name>
    <name type="common">Sugar beet</name>
    <dbReference type="NCBI Taxonomy" id="161934"/>
    <lineage>
        <taxon>Eukaryota</taxon>
        <taxon>Viridiplantae</taxon>
        <taxon>Streptophyta</taxon>
        <taxon>Embryophyta</taxon>
        <taxon>Tracheophyta</taxon>
        <taxon>Spermatophyta</taxon>
        <taxon>Magnoliopsida</taxon>
        <taxon>eudicotyledons</taxon>
        <taxon>Gunneridae</taxon>
        <taxon>Pentapetalae</taxon>
        <taxon>Caryophyllales</taxon>
        <taxon>Chenopodiaceae</taxon>
        <taxon>Betoideae</taxon>
        <taxon>Beta</taxon>
    </lineage>
</organism>
<dbReference type="EMBL" id="HM448917">
    <property type="protein sequence ID" value="ADM92615.1"/>
    <property type="molecule type" value="Genomic_DNA"/>
</dbReference>
<reference evidence="1" key="1">
    <citation type="journal article" date="2010" name="Science">
        <title>An antagonistic pair of FT homologs mediates the control of flowering time in sugar beet.</title>
        <authorList>
            <person name="Pin P.A."/>
            <person name="Benlloch R."/>
            <person name="Bonnet D."/>
            <person name="Wremerth-Weich E."/>
            <person name="Kraft T."/>
            <person name="Gielen J.J."/>
            <person name="Nilsson O."/>
        </authorList>
    </citation>
    <scope>NUCLEOTIDE SEQUENCE</scope>
</reference>
<evidence type="ECO:0000313" key="1">
    <source>
        <dbReference type="EMBL" id="ADM92615.1"/>
    </source>
</evidence>
<dbReference type="InterPro" id="IPR036610">
    <property type="entry name" value="PEBP-like_sf"/>
</dbReference>
<dbReference type="InterPro" id="IPR008914">
    <property type="entry name" value="PEBP"/>
</dbReference>
<dbReference type="AlphaFoldDB" id="E3UKF1"/>
<gene>
    <name evidence="1" type="primary">MFT1</name>
</gene>